<dbReference type="STRING" id="361077.A0A151Z3L9"/>
<protein>
    <recommendedName>
        <fullName evidence="6">Cleavage stimulation factor 50 kDa subunit</fullName>
    </recommendedName>
</protein>
<evidence type="ECO:0000259" key="9">
    <source>
        <dbReference type="Pfam" id="PF16699"/>
    </source>
</evidence>
<dbReference type="InterPro" id="IPR019775">
    <property type="entry name" value="WD40_repeat_CS"/>
</dbReference>
<feature type="repeat" description="WD" evidence="7">
    <location>
        <begin position="200"/>
        <end position="235"/>
    </location>
</feature>
<dbReference type="PROSITE" id="PS50294">
    <property type="entry name" value="WD_REPEATS_REGION"/>
    <property type="match status" value="4"/>
</dbReference>
<evidence type="ECO:0000256" key="3">
    <source>
        <dbReference type="ARBA" id="ARBA00022664"/>
    </source>
</evidence>
<dbReference type="InParanoid" id="A0A151Z3L9"/>
<feature type="repeat" description="WD" evidence="7">
    <location>
        <begin position="288"/>
        <end position="329"/>
    </location>
</feature>
<comment type="subcellular location">
    <subcellularLocation>
        <location evidence="1">Nucleus</location>
    </subcellularLocation>
</comment>
<evidence type="ECO:0000313" key="10">
    <source>
        <dbReference type="EMBL" id="KYQ88556.1"/>
    </source>
</evidence>
<evidence type="ECO:0000256" key="6">
    <source>
        <dbReference type="ARBA" id="ARBA00029851"/>
    </source>
</evidence>
<evidence type="ECO:0000313" key="11">
    <source>
        <dbReference type="Proteomes" id="UP000076078"/>
    </source>
</evidence>
<feature type="compositionally biased region" description="Polar residues" evidence="8">
    <location>
        <begin position="73"/>
        <end position="84"/>
    </location>
</feature>
<dbReference type="PANTHER" id="PTHR44133">
    <property type="entry name" value="CLEAVAGE STIMULATION FACTOR SUBUNIT 1"/>
    <property type="match status" value="1"/>
</dbReference>
<evidence type="ECO:0000256" key="5">
    <source>
        <dbReference type="ARBA" id="ARBA00023242"/>
    </source>
</evidence>
<dbReference type="InterPro" id="IPR001680">
    <property type="entry name" value="WD40_rpt"/>
</dbReference>
<dbReference type="Pfam" id="PF00400">
    <property type="entry name" value="WD40"/>
    <property type="match status" value="6"/>
</dbReference>
<keyword evidence="2 7" id="KW-0853">WD repeat</keyword>
<sequence>MKDDKRELYSLIINQLVYDGYINEAINLSQTTTIPCPLRTDSSNKLYTIFQNKSNVASGGTTGTSSTSSSTSNGPISSQYNDDSGVNGGGSQGDTGSNSNANVSVNDDCFLNRKISGLDIDNPVSNPNSVNSVSFITKFITTHKNACRCARFSWDGKFLATGSSDTSIKLLDVDKMKNYNQNKNETTEDFAPSRPVIRTYYDHTQPVNDLDFHPSAPILVSGSKDCTIRFYDYKSSIKRSFKFIQDPHSVRSLNFHPVGDMLLVGAEHHMIRLYNVNTFQSYTARKINEHHHDSINMVRYSLDGSIFASCSKDGNIKVWDSLNFSLINTIQMPHSGKEVTSVQISRNQKYLLSCGRDSLVKLWELSSGRVVHTINTGVNQNTKNRLQAIFNYNEDFIITNDEQPQSCVVYNSRTCDIVQKLTGHIQTVRSIASSPIENTLMTCSNDHRSRFWCEDLSMSNQQQSSSHTREKDIDMDDE</sequence>
<dbReference type="InterPro" id="IPR044633">
    <property type="entry name" value="CstF1-like"/>
</dbReference>
<evidence type="ECO:0000256" key="1">
    <source>
        <dbReference type="ARBA" id="ARBA00004123"/>
    </source>
</evidence>
<feature type="region of interest" description="Disordered" evidence="8">
    <location>
        <begin position="57"/>
        <end position="101"/>
    </location>
</feature>
<feature type="repeat" description="WD" evidence="7">
    <location>
        <begin position="332"/>
        <end position="373"/>
    </location>
</feature>
<keyword evidence="3" id="KW-0507">mRNA processing</keyword>
<accession>A0A151Z3L9</accession>
<dbReference type="Proteomes" id="UP000076078">
    <property type="component" value="Unassembled WGS sequence"/>
</dbReference>
<keyword evidence="11" id="KW-1185">Reference proteome</keyword>
<feature type="domain" description="Cleavage stimulation factor subunit 1 dimerisation" evidence="9">
    <location>
        <begin position="6"/>
        <end position="51"/>
    </location>
</feature>
<dbReference type="SMART" id="SM00320">
    <property type="entry name" value="WD40"/>
    <property type="match status" value="6"/>
</dbReference>
<reference evidence="10 11" key="1">
    <citation type="submission" date="2015-12" db="EMBL/GenBank/DDBJ databases">
        <title>Dictyostelia acquired genes for synthesis and detection of signals that induce cell-type specialization by lateral gene transfer from prokaryotes.</title>
        <authorList>
            <person name="Gloeckner G."/>
            <person name="Schaap P."/>
        </authorList>
    </citation>
    <scope>NUCLEOTIDE SEQUENCE [LARGE SCALE GENOMIC DNA]</scope>
    <source>
        <strain evidence="10 11">TK</strain>
    </source>
</reference>
<evidence type="ECO:0000256" key="4">
    <source>
        <dbReference type="ARBA" id="ARBA00022737"/>
    </source>
</evidence>
<dbReference type="Gene3D" id="1.20.960.50">
    <property type="entry name" value="Cleavage stimulation factor subunit 1, dimerisation domain"/>
    <property type="match status" value="1"/>
</dbReference>
<dbReference type="SUPFAM" id="SSF50978">
    <property type="entry name" value="WD40 repeat-like"/>
    <property type="match status" value="1"/>
</dbReference>
<dbReference type="PANTHER" id="PTHR44133:SF2">
    <property type="entry name" value="CLEAVAGE STIMULATION FACTOR SUBUNIT 1"/>
    <property type="match status" value="1"/>
</dbReference>
<keyword evidence="5" id="KW-0539">Nucleus</keyword>
<dbReference type="Gene3D" id="2.130.10.10">
    <property type="entry name" value="YVTN repeat-like/Quinoprotein amine dehydrogenase"/>
    <property type="match status" value="3"/>
</dbReference>
<evidence type="ECO:0000256" key="7">
    <source>
        <dbReference type="PROSITE-ProRule" id="PRU00221"/>
    </source>
</evidence>
<dbReference type="InterPro" id="IPR015943">
    <property type="entry name" value="WD40/YVTN_repeat-like_dom_sf"/>
</dbReference>
<dbReference type="FunCoup" id="A0A151Z3L9">
    <property type="interactions" value="619"/>
</dbReference>
<evidence type="ECO:0000256" key="2">
    <source>
        <dbReference type="ARBA" id="ARBA00022574"/>
    </source>
</evidence>
<feature type="compositionally biased region" description="Low complexity" evidence="8">
    <location>
        <begin position="63"/>
        <end position="72"/>
    </location>
</feature>
<proteinExistence type="predicted"/>
<feature type="repeat" description="WD" evidence="7">
    <location>
        <begin position="140"/>
        <end position="181"/>
    </location>
</feature>
<dbReference type="PROSITE" id="PS50082">
    <property type="entry name" value="WD_REPEATS_2"/>
    <property type="match status" value="5"/>
</dbReference>
<feature type="repeat" description="WD" evidence="7">
    <location>
        <begin position="421"/>
        <end position="452"/>
    </location>
</feature>
<dbReference type="OrthoDB" id="14421at2759"/>
<dbReference type="GO" id="GO:0005848">
    <property type="term" value="C:mRNA cleavage stimulating factor complex"/>
    <property type="evidence" value="ECO:0007669"/>
    <property type="project" value="InterPro"/>
</dbReference>
<dbReference type="Pfam" id="PF16699">
    <property type="entry name" value="CSTF1_dimer"/>
    <property type="match status" value="1"/>
</dbReference>
<dbReference type="OMA" id="HTEDYVM"/>
<dbReference type="GO" id="GO:0031124">
    <property type="term" value="P:mRNA 3'-end processing"/>
    <property type="evidence" value="ECO:0007669"/>
    <property type="project" value="InterPro"/>
</dbReference>
<dbReference type="CDD" id="cd00200">
    <property type="entry name" value="WD40"/>
    <property type="match status" value="1"/>
</dbReference>
<keyword evidence="4" id="KW-0677">Repeat</keyword>
<gene>
    <name evidence="10" type="ORF">DLAC_11285</name>
</gene>
<dbReference type="AlphaFoldDB" id="A0A151Z3L9"/>
<dbReference type="GO" id="GO:0003723">
    <property type="term" value="F:RNA binding"/>
    <property type="evidence" value="ECO:0007669"/>
    <property type="project" value="TreeGrafter"/>
</dbReference>
<dbReference type="PROSITE" id="PS00678">
    <property type="entry name" value="WD_REPEATS_1"/>
    <property type="match status" value="1"/>
</dbReference>
<organism evidence="10 11">
    <name type="scientific">Tieghemostelium lacteum</name>
    <name type="common">Slime mold</name>
    <name type="synonym">Dictyostelium lacteum</name>
    <dbReference type="NCBI Taxonomy" id="361077"/>
    <lineage>
        <taxon>Eukaryota</taxon>
        <taxon>Amoebozoa</taxon>
        <taxon>Evosea</taxon>
        <taxon>Eumycetozoa</taxon>
        <taxon>Dictyostelia</taxon>
        <taxon>Dictyosteliales</taxon>
        <taxon>Raperosteliaceae</taxon>
        <taxon>Tieghemostelium</taxon>
    </lineage>
</organism>
<name>A0A151Z3L9_TIELA</name>
<dbReference type="InterPro" id="IPR032028">
    <property type="entry name" value="CSTF1_dimer"/>
</dbReference>
<evidence type="ECO:0000256" key="8">
    <source>
        <dbReference type="SAM" id="MobiDB-lite"/>
    </source>
</evidence>
<dbReference type="EMBL" id="LODT01000051">
    <property type="protein sequence ID" value="KYQ88556.1"/>
    <property type="molecule type" value="Genomic_DNA"/>
</dbReference>
<comment type="caution">
    <text evidence="10">The sequence shown here is derived from an EMBL/GenBank/DDBJ whole genome shotgun (WGS) entry which is preliminary data.</text>
</comment>
<dbReference type="InterPro" id="IPR036322">
    <property type="entry name" value="WD40_repeat_dom_sf"/>
</dbReference>
<dbReference type="InterPro" id="IPR038184">
    <property type="entry name" value="CSTF1_dimer_sf"/>
</dbReference>